<reference evidence="10 11" key="1">
    <citation type="journal article" date="2019" name="PLoS Biol.">
        <title>Sex chromosomes control vertical transmission of feminizing Wolbachia symbionts in an isopod.</title>
        <authorList>
            <person name="Becking T."/>
            <person name="Chebbi M.A."/>
            <person name="Giraud I."/>
            <person name="Moumen B."/>
            <person name="Laverre T."/>
            <person name="Caubet Y."/>
            <person name="Peccoud J."/>
            <person name="Gilbert C."/>
            <person name="Cordaux R."/>
        </authorList>
    </citation>
    <scope>NUCLEOTIDE SEQUENCE [LARGE SCALE GENOMIC DNA]</scope>
    <source>
        <strain evidence="10">ANa2</strain>
        <tissue evidence="10">Whole body excluding digestive tract and cuticle</tissue>
    </source>
</reference>
<dbReference type="Pfam" id="PF00076">
    <property type="entry name" value="RRM_1"/>
    <property type="match status" value="1"/>
</dbReference>
<dbReference type="EMBL" id="SEYY01021667">
    <property type="protein sequence ID" value="KAB7496172.1"/>
    <property type="molecule type" value="Genomic_DNA"/>
</dbReference>
<evidence type="ECO:0000256" key="2">
    <source>
        <dbReference type="ARBA" id="ARBA00022771"/>
    </source>
</evidence>
<dbReference type="AlphaFoldDB" id="A0A5N5SQI7"/>
<keyword evidence="2 5" id="KW-0863">Zinc-finger</keyword>
<dbReference type="Pfam" id="PF14634">
    <property type="entry name" value="zf-RING_5"/>
    <property type="match status" value="1"/>
</dbReference>
<feature type="domain" description="RING-type" evidence="8">
    <location>
        <begin position="14"/>
        <end position="60"/>
    </location>
</feature>
<feature type="compositionally biased region" description="Basic and acidic residues" evidence="7">
    <location>
        <begin position="163"/>
        <end position="173"/>
    </location>
</feature>
<dbReference type="InterPro" id="IPR035979">
    <property type="entry name" value="RBD_domain_sf"/>
</dbReference>
<proteinExistence type="predicted"/>
<name>A0A5N5SQI7_9CRUS</name>
<dbReference type="SMART" id="SM00184">
    <property type="entry name" value="RING"/>
    <property type="match status" value="1"/>
</dbReference>
<dbReference type="GO" id="GO:0003723">
    <property type="term" value="F:RNA binding"/>
    <property type="evidence" value="ECO:0007669"/>
    <property type="project" value="UniProtKB-UniRule"/>
</dbReference>
<keyword evidence="11" id="KW-1185">Reference proteome</keyword>
<evidence type="ECO:0000256" key="4">
    <source>
        <dbReference type="ARBA" id="ARBA00022884"/>
    </source>
</evidence>
<evidence type="ECO:0000259" key="8">
    <source>
        <dbReference type="PROSITE" id="PS50089"/>
    </source>
</evidence>
<evidence type="ECO:0000313" key="10">
    <source>
        <dbReference type="EMBL" id="KAB7496172.1"/>
    </source>
</evidence>
<gene>
    <name evidence="10" type="ORF">Anas_08296</name>
</gene>
<dbReference type="InterPro" id="IPR000504">
    <property type="entry name" value="RRM_dom"/>
</dbReference>
<dbReference type="PANTHER" id="PTHR22791">
    <property type="entry name" value="RING-TYPE DOMAIN-CONTAINING PROTEIN"/>
    <property type="match status" value="1"/>
</dbReference>
<dbReference type="GO" id="GO:0016567">
    <property type="term" value="P:protein ubiquitination"/>
    <property type="evidence" value="ECO:0007669"/>
    <property type="project" value="TreeGrafter"/>
</dbReference>
<keyword evidence="1" id="KW-0479">Metal-binding</keyword>
<evidence type="ECO:0008006" key="12">
    <source>
        <dbReference type="Google" id="ProtNLM"/>
    </source>
</evidence>
<feature type="domain" description="RRM" evidence="9">
    <location>
        <begin position="253"/>
        <end position="320"/>
    </location>
</feature>
<dbReference type="PANTHER" id="PTHR22791:SF6">
    <property type="entry name" value="RING-TYPE DOMAIN-CONTAINING PROTEIN"/>
    <property type="match status" value="1"/>
</dbReference>
<dbReference type="InterPro" id="IPR013083">
    <property type="entry name" value="Znf_RING/FYVE/PHD"/>
</dbReference>
<dbReference type="OrthoDB" id="5800423at2759"/>
<dbReference type="PROSITE" id="PS50089">
    <property type="entry name" value="ZF_RING_2"/>
    <property type="match status" value="1"/>
</dbReference>
<evidence type="ECO:0000256" key="6">
    <source>
        <dbReference type="PROSITE-ProRule" id="PRU00176"/>
    </source>
</evidence>
<evidence type="ECO:0000259" key="9">
    <source>
        <dbReference type="PROSITE" id="PS50102"/>
    </source>
</evidence>
<keyword evidence="4 6" id="KW-0694">RNA-binding</keyword>
<accession>A0A5N5SQI7</accession>
<dbReference type="InterPro" id="IPR051435">
    <property type="entry name" value="RING_finger_E3_ubiq-ligases"/>
</dbReference>
<dbReference type="InterPro" id="IPR012677">
    <property type="entry name" value="Nucleotide-bd_a/b_plait_sf"/>
</dbReference>
<dbReference type="PROSITE" id="PS50102">
    <property type="entry name" value="RRM"/>
    <property type="match status" value="1"/>
</dbReference>
<comment type="caution">
    <text evidence="10">The sequence shown here is derived from an EMBL/GenBank/DDBJ whole genome shotgun (WGS) entry which is preliminary data.</text>
</comment>
<feature type="compositionally biased region" description="Low complexity" evidence="7">
    <location>
        <begin position="174"/>
        <end position="184"/>
    </location>
</feature>
<dbReference type="Gene3D" id="3.30.40.10">
    <property type="entry name" value="Zinc/RING finger domain, C3HC4 (zinc finger)"/>
    <property type="match status" value="1"/>
</dbReference>
<protein>
    <recommendedName>
        <fullName evidence="12">RING-type domain-containing protein</fullName>
    </recommendedName>
</protein>
<sequence>MASSISLFEEDLSCPICFEEYNLVENDRMPKLLLCLHTVCFTCLENLLSDDESVKCPICRTEHQINEDLEDLLDNDAIITHISQELFWSWDWSNVLKLHDPKSKQEELDKKAALEVYWKEWLEKCSYEIPDDELRANVQDLVRNSLTPFDGNAKHPSMPEQQDLQRKLQEKQEQQQQQQQQQQQERYRRHIRHHNQEQRQSQQEEATSIAKRREKGVANGVRRQGKVANTIVDGEYRFGGQTFKAKLCSGSPGKVFVARLPMGIENEEVLAHFGKFGNICHYHRPVHHITQDPVTYCFITFSEEETAVEVLKYESHYIKW</sequence>
<keyword evidence="3" id="KW-0862">Zinc</keyword>
<dbReference type="SUPFAM" id="SSF54928">
    <property type="entry name" value="RNA-binding domain, RBD"/>
    <property type="match status" value="1"/>
</dbReference>
<evidence type="ECO:0000313" key="11">
    <source>
        <dbReference type="Proteomes" id="UP000326759"/>
    </source>
</evidence>
<dbReference type="PROSITE" id="PS00518">
    <property type="entry name" value="ZF_RING_1"/>
    <property type="match status" value="1"/>
</dbReference>
<evidence type="ECO:0000256" key="5">
    <source>
        <dbReference type="PROSITE-ProRule" id="PRU00175"/>
    </source>
</evidence>
<evidence type="ECO:0000256" key="7">
    <source>
        <dbReference type="SAM" id="MobiDB-lite"/>
    </source>
</evidence>
<dbReference type="Proteomes" id="UP000326759">
    <property type="component" value="Unassembled WGS sequence"/>
</dbReference>
<evidence type="ECO:0000256" key="1">
    <source>
        <dbReference type="ARBA" id="ARBA00022723"/>
    </source>
</evidence>
<dbReference type="Gene3D" id="3.30.70.330">
    <property type="match status" value="1"/>
</dbReference>
<evidence type="ECO:0000256" key="3">
    <source>
        <dbReference type="ARBA" id="ARBA00022833"/>
    </source>
</evidence>
<dbReference type="GO" id="GO:0008270">
    <property type="term" value="F:zinc ion binding"/>
    <property type="evidence" value="ECO:0007669"/>
    <property type="project" value="UniProtKB-KW"/>
</dbReference>
<dbReference type="InterPro" id="IPR017907">
    <property type="entry name" value="Znf_RING_CS"/>
</dbReference>
<feature type="region of interest" description="Disordered" evidence="7">
    <location>
        <begin position="146"/>
        <end position="222"/>
    </location>
</feature>
<dbReference type="InterPro" id="IPR001841">
    <property type="entry name" value="Znf_RING"/>
</dbReference>
<dbReference type="SUPFAM" id="SSF57850">
    <property type="entry name" value="RING/U-box"/>
    <property type="match status" value="1"/>
</dbReference>
<organism evidence="10 11">
    <name type="scientific">Armadillidium nasatum</name>
    <dbReference type="NCBI Taxonomy" id="96803"/>
    <lineage>
        <taxon>Eukaryota</taxon>
        <taxon>Metazoa</taxon>
        <taxon>Ecdysozoa</taxon>
        <taxon>Arthropoda</taxon>
        <taxon>Crustacea</taxon>
        <taxon>Multicrustacea</taxon>
        <taxon>Malacostraca</taxon>
        <taxon>Eumalacostraca</taxon>
        <taxon>Peracarida</taxon>
        <taxon>Isopoda</taxon>
        <taxon>Oniscidea</taxon>
        <taxon>Crinocheta</taxon>
        <taxon>Armadillidiidae</taxon>
        <taxon>Armadillidium</taxon>
    </lineage>
</organism>
<dbReference type="GO" id="GO:0061630">
    <property type="term" value="F:ubiquitin protein ligase activity"/>
    <property type="evidence" value="ECO:0007669"/>
    <property type="project" value="TreeGrafter"/>
</dbReference>